<evidence type="ECO:0000313" key="15">
    <source>
        <dbReference type="EMBL" id="MBF6058365.1"/>
    </source>
</evidence>
<dbReference type="Pfam" id="PF01312">
    <property type="entry name" value="Bac_export_2"/>
    <property type="match status" value="1"/>
</dbReference>
<comment type="similarity">
    <text evidence="2 13">Belongs to the type III secretion exporter family.</text>
</comment>
<evidence type="ECO:0000256" key="11">
    <source>
        <dbReference type="ARBA" id="ARBA00023225"/>
    </source>
</evidence>
<evidence type="ECO:0000256" key="13">
    <source>
        <dbReference type="RuleBase" id="RU364091"/>
    </source>
</evidence>
<evidence type="ECO:0000256" key="3">
    <source>
        <dbReference type="ARBA" id="ARBA00021622"/>
    </source>
</evidence>
<keyword evidence="15" id="KW-0969">Cilium</keyword>
<dbReference type="InterPro" id="IPR029025">
    <property type="entry name" value="T3SS_substrate_exporter_C"/>
</dbReference>
<evidence type="ECO:0000313" key="16">
    <source>
        <dbReference type="Proteomes" id="UP001193680"/>
    </source>
</evidence>
<dbReference type="PANTHER" id="PTHR30531">
    <property type="entry name" value="FLAGELLAR BIOSYNTHETIC PROTEIN FLHB"/>
    <property type="match status" value="1"/>
</dbReference>
<feature type="compositionally biased region" description="Basic and acidic residues" evidence="14">
    <location>
        <begin position="7"/>
        <end position="27"/>
    </location>
</feature>
<dbReference type="Proteomes" id="UP001193680">
    <property type="component" value="Unassembled WGS sequence"/>
</dbReference>
<comment type="caution">
    <text evidence="15">The sequence shown here is derived from an EMBL/GenBank/DDBJ whole genome shotgun (WGS) entry which is preliminary data.</text>
</comment>
<keyword evidence="10 13" id="KW-0472">Membrane</keyword>
<evidence type="ECO:0000256" key="1">
    <source>
        <dbReference type="ARBA" id="ARBA00004651"/>
    </source>
</evidence>
<feature type="region of interest" description="Disordered" evidence="14">
    <location>
        <begin position="1"/>
        <end position="27"/>
    </location>
</feature>
<evidence type="ECO:0000256" key="8">
    <source>
        <dbReference type="ARBA" id="ARBA00022927"/>
    </source>
</evidence>
<dbReference type="RefSeq" id="WP_185978508.1">
    <property type="nucleotide sequence ID" value="NZ_JACBGI020000016.1"/>
</dbReference>
<evidence type="ECO:0000256" key="6">
    <source>
        <dbReference type="ARBA" id="ARBA00022692"/>
    </source>
</evidence>
<sequence>MAENEDGAEKTEEPSQKKLQEARDKGQIPRSRELTTVLMTLSAALFLYVFGGTLLSNFSELVTQGLSFDRNVAFDTQKLFDQILSIVIGAIWLALPFMLLMAFIAIVSPMLLGGWAFSAQAMAPSFSKLNPISGLKRMFSAKALLELFKALAKFSLVIAMATFFLYVVFAELLNLGIEPLHYALGHSGELIIEAFIFVSLSLLIVAAIDVPFQLWDHNRQLKMTKQEVKEEFKQQEGSPEVKGRIRQVQREMAQRRMMQKVPEADVVITNPTHFAVALKYDPETMGEPLVLAMGVDFMAAQIRTIASEHQIQIVEAPPLARALYYNAELDRPIPYDLFKAVAAILAYVFQLEEGGRARAMDFSDLPIPENMKTE</sequence>
<proteinExistence type="inferred from homology"/>
<dbReference type="InterPro" id="IPR006135">
    <property type="entry name" value="T3SS_substrate_exporter"/>
</dbReference>
<dbReference type="Gene3D" id="3.40.1690.10">
    <property type="entry name" value="secretion proteins EscU"/>
    <property type="match status" value="1"/>
</dbReference>
<keyword evidence="4 13" id="KW-0813">Transport</keyword>
<keyword evidence="9 13" id="KW-1133">Transmembrane helix</keyword>
<gene>
    <name evidence="13 15" type="primary">flhB</name>
    <name evidence="15" type="ORF">H8792_008430</name>
</gene>
<keyword evidence="11 13" id="KW-1006">Bacterial flagellum protein export</keyword>
<evidence type="ECO:0000256" key="7">
    <source>
        <dbReference type="ARBA" id="ARBA00022795"/>
    </source>
</evidence>
<comment type="function">
    <text evidence="12 13">Required for formation of the rod structure in the basal body of the flagellar apparatus. Together with FliI and FliH, may constitute the export apparatus of flagellin.</text>
</comment>
<keyword evidence="7 13" id="KW-1005">Bacterial flagellum biogenesis</keyword>
<feature type="transmembrane region" description="Helical" evidence="13">
    <location>
        <begin position="150"/>
        <end position="170"/>
    </location>
</feature>
<dbReference type="NCBIfam" id="TIGR00328">
    <property type="entry name" value="flhB"/>
    <property type="match status" value="1"/>
</dbReference>
<feature type="transmembrane region" description="Helical" evidence="13">
    <location>
        <begin position="190"/>
        <end position="215"/>
    </location>
</feature>
<organism evidence="15 16">
    <name type="scientific">Thiomicrorhabdus heinhorstiae</name>
    <dbReference type="NCBI Taxonomy" id="2748010"/>
    <lineage>
        <taxon>Bacteria</taxon>
        <taxon>Pseudomonadati</taxon>
        <taxon>Pseudomonadota</taxon>
        <taxon>Gammaproteobacteria</taxon>
        <taxon>Thiotrichales</taxon>
        <taxon>Piscirickettsiaceae</taxon>
        <taxon>Thiomicrorhabdus</taxon>
    </lineage>
</organism>
<keyword evidence="5 13" id="KW-1003">Cell membrane</keyword>
<evidence type="ECO:0000256" key="14">
    <source>
        <dbReference type="SAM" id="MobiDB-lite"/>
    </source>
</evidence>
<keyword evidence="15" id="KW-0966">Cell projection</keyword>
<feature type="transmembrane region" description="Helical" evidence="13">
    <location>
        <begin position="37"/>
        <end position="58"/>
    </location>
</feature>
<evidence type="ECO:0000256" key="12">
    <source>
        <dbReference type="ARBA" id="ARBA00025078"/>
    </source>
</evidence>
<accession>A0ABS0BX35</accession>
<feature type="transmembrane region" description="Helical" evidence="13">
    <location>
        <begin position="79"/>
        <end position="106"/>
    </location>
</feature>
<protein>
    <recommendedName>
        <fullName evidence="3 13">Flagellar biosynthetic protein FlhB</fullName>
    </recommendedName>
</protein>
<dbReference type="Gene3D" id="6.10.250.2080">
    <property type="match status" value="1"/>
</dbReference>
<keyword evidence="8 13" id="KW-0653">Protein transport</keyword>
<reference evidence="15 16" key="1">
    <citation type="submission" date="2020-11" db="EMBL/GenBank/DDBJ databases">
        <title>Sulfur oxidizing isolate from Hospital Hole Sinkhole.</title>
        <authorList>
            <person name="Scott K.M."/>
        </authorList>
    </citation>
    <scope>NUCLEOTIDE SEQUENCE [LARGE SCALE GENOMIC DNA]</scope>
    <source>
        <strain evidence="15 16">HH1</strain>
    </source>
</reference>
<evidence type="ECO:0000256" key="10">
    <source>
        <dbReference type="ARBA" id="ARBA00023136"/>
    </source>
</evidence>
<dbReference type="PANTHER" id="PTHR30531:SF12">
    <property type="entry name" value="FLAGELLAR BIOSYNTHETIC PROTEIN FLHB"/>
    <property type="match status" value="1"/>
</dbReference>
<dbReference type="InterPro" id="IPR006136">
    <property type="entry name" value="FlhB"/>
</dbReference>
<dbReference type="SUPFAM" id="SSF160544">
    <property type="entry name" value="EscU C-terminal domain-like"/>
    <property type="match status" value="1"/>
</dbReference>
<keyword evidence="16" id="KW-1185">Reference proteome</keyword>
<keyword evidence="6 13" id="KW-0812">Transmembrane</keyword>
<dbReference type="PRINTS" id="PR00950">
    <property type="entry name" value="TYPE3IMSPROT"/>
</dbReference>
<comment type="subcellular location">
    <subcellularLocation>
        <location evidence="1">Cell membrane</location>
        <topology evidence="1">Multi-pass membrane protein</topology>
    </subcellularLocation>
</comment>
<dbReference type="EMBL" id="JACBGI020000016">
    <property type="protein sequence ID" value="MBF6058365.1"/>
    <property type="molecule type" value="Genomic_DNA"/>
</dbReference>
<keyword evidence="15" id="KW-0282">Flagellum</keyword>
<evidence type="ECO:0000256" key="9">
    <source>
        <dbReference type="ARBA" id="ARBA00022989"/>
    </source>
</evidence>
<evidence type="ECO:0000256" key="5">
    <source>
        <dbReference type="ARBA" id="ARBA00022475"/>
    </source>
</evidence>
<evidence type="ECO:0000256" key="2">
    <source>
        <dbReference type="ARBA" id="ARBA00010690"/>
    </source>
</evidence>
<name>A0ABS0BX35_9GAMM</name>
<evidence type="ECO:0000256" key="4">
    <source>
        <dbReference type="ARBA" id="ARBA00022448"/>
    </source>
</evidence>